<accession>A0A382ICD1</accession>
<gene>
    <name evidence="2" type="ORF">METZ01_LOCUS250120</name>
</gene>
<dbReference type="EMBL" id="UINC01066495">
    <property type="protein sequence ID" value="SVB97266.1"/>
    <property type="molecule type" value="Genomic_DNA"/>
</dbReference>
<keyword evidence="1" id="KW-0812">Transmembrane</keyword>
<dbReference type="AlphaFoldDB" id="A0A382ICD1"/>
<feature type="transmembrane region" description="Helical" evidence="1">
    <location>
        <begin position="39"/>
        <end position="60"/>
    </location>
</feature>
<feature type="transmembrane region" description="Helical" evidence="1">
    <location>
        <begin position="7"/>
        <end position="27"/>
    </location>
</feature>
<keyword evidence="1" id="KW-0472">Membrane</keyword>
<protein>
    <submittedName>
        <fullName evidence="2">Uncharacterized protein</fullName>
    </submittedName>
</protein>
<evidence type="ECO:0000256" key="1">
    <source>
        <dbReference type="SAM" id="Phobius"/>
    </source>
</evidence>
<name>A0A382ICD1_9ZZZZ</name>
<sequence>MSLRAIHIVFIVASILLSLFITFWAITTFQSSRGETGHLLFAIGSLCVALGMAVYAVQFIRKTRELGIR</sequence>
<evidence type="ECO:0000313" key="2">
    <source>
        <dbReference type="EMBL" id="SVB97266.1"/>
    </source>
</evidence>
<reference evidence="2" key="1">
    <citation type="submission" date="2018-05" db="EMBL/GenBank/DDBJ databases">
        <authorList>
            <person name="Lanie J.A."/>
            <person name="Ng W.-L."/>
            <person name="Kazmierczak K.M."/>
            <person name="Andrzejewski T.M."/>
            <person name="Davidsen T.M."/>
            <person name="Wayne K.J."/>
            <person name="Tettelin H."/>
            <person name="Glass J.I."/>
            <person name="Rusch D."/>
            <person name="Podicherti R."/>
            <person name="Tsui H.-C.T."/>
            <person name="Winkler M.E."/>
        </authorList>
    </citation>
    <scope>NUCLEOTIDE SEQUENCE</scope>
</reference>
<organism evidence="2">
    <name type="scientific">marine metagenome</name>
    <dbReference type="NCBI Taxonomy" id="408172"/>
    <lineage>
        <taxon>unclassified sequences</taxon>
        <taxon>metagenomes</taxon>
        <taxon>ecological metagenomes</taxon>
    </lineage>
</organism>
<proteinExistence type="predicted"/>
<keyword evidence="1" id="KW-1133">Transmembrane helix</keyword>